<dbReference type="RefSeq" id="XP_060365956.1">
    <property type="nucleotide sequence ID" value="XM_060511114.1"/>
</dbReference>
<feature type="region of interest" description="Disordered" evidence="1">
    <location>
        <begin position="51"/>
        <end position="87"/>
    </location>
</feature>
<dbReference type="GeneID" id="85395013"/>
<proteinExistence type="predicted"/>
<protein>
    <submittedName>
        <fullName evidence="2">Uncharacterized protein</fullName>
    </submittedName>
</protein>
<dbReference type="EMBL" id="JAHMHS010000037">
    <property type="protein sequence ID" value="KAK1725901.1"/>
    <property type="molecule type" value="Genomic_DNA"/>
</dbReference>
<organism evidence="2 3">
    <name type="scientific">Glomerella acutata</name>
    <name type="common">Colletotrichum acutatum</name>
    <dbReference type="NCBI Taxonomy" id="27357"/>
    <lineage>
        <taxon>Eukaryota</taxon>
        <taxon>Fungi</taxon>
        <taxon>Dikarya</taxon>
        <taxon>Ascomycota</taxon>
        <taxon>Pezizomycotina</taxon>
        <taxon>Sordariomycetes</taxon>
        <taxon>Hypocreomycetidae</taxon>
        <taxon>Glomerellales</taxon>
        <taxon>Glomerellaceae</taxon>
        <taxon>Colletotrichum</taxon>
        <taxon>Colletotrichum acutatum species complex</taxon>
    </lineage>
</organism>
<evidence type="ECO:0000313" key="2">
    <source>
        <dbReference type="EMBL" id="KAK1725901.1"/>
    </source>
</evidence>
<dbReference type="AlphaFoldDB" id="A0AAD8UL66"/>
<dbReference type="Proteomes" id="UP001244207">
    <property type="component" value="Unassembled WGS sequence"/>
</dbReference>
<name>A0AAD8UL66_GLOAC</name>
<reference evidence="2" key="1">
    <citation type="submission" date="2021-12" db="EMBL/GenBank/DDBJ databases">
        <title>Comparative genomics, transcriptomics and evolutionary studies reveal genomic signatures of adaptation to plant cell wall in hemibiotrophic fungi.</title>
        <authorList>
            <consortium name="DOE Joint Genome Institute"/>
            <person name="Baroncelli R."/>
            <person name="Diaz J.F."/>
            <person name="Benocci T."/>
            <person name="Peng M."/>
            <person name="Battaglia E."/>
            <person name="Haridas S."/>
            <person name="Andreopoulos W."/>
            <person name="Labutti K."/>
            <person name="Pangilinan J."/>
            <person name="Floch G.L."/>
            <person name="Makela M.R."/>
            <person name="Henrissat B."/>
            <person name="Grigoriev I.V."/>
            <person name="Crouch J.A."/>
            <person name="De Vries R.P."/>
            <person name="Sukno S.A."/>
            <person name="Thon M.R."/>
        </authorList>
    </citation>
    <scope>NUCLEOTIDE SEQUENCE</scope>
    <source>
        <strain evidence="2">CBS 112980</strain>
    </source>
</reference>
<feature type="non-terminal residue" evidence="2">
    <location>
        <position position="87"/>
    </location>
</feature>
<gene>
    <name evidence="2" type="ORF">BDZ83DRAFT_669428</name>
</gene>
<evidence type="ECO:0000256" key="1">
    <source>
        <dbReference type="SAM" id="MobiDB-lite"/>
    </source>
</evidence>
<sequence>MKRMKRMMMRRLGIWEARRSKGLECLLPALPSSFLSIRALSVSHMKVLASPAPSRSLPFPGRPRPFPVVPSKTSSNPIEMEMEMEVA</sequence>
<accession>A0AAD8UL66</accession>
<keyword evidence="3" id="KW-1185">Reference proteome</keyword>
<comment type="caution">
    <text evidence="2">The sequence shown here is derived from an EMBL/GenBank/DDBJ whole genome shotgun (WGS) entry which is preliminary data.</text>
</comment>
<evidence type="ECO:0000313" key="3">
    <source>
        <dbReference type="Proteomes" id="UP001244207"/>
    </source>
</evidence>